<dbReference type="EMBL" id="JANTEZ010000011">
    <property type="protein sequence ID" value="MCS5716383.1"/>
    <property type="molecule type" value="Genomic_DNA"/>
</dbReference>
<accession>A0ABT2GJI0</accession>
<feature type="region of interest" description="Disordered" evidence="1">
    <location>
        <begin position="1"/>
        <end position="21"/>
    </location>
</feature>
<comment type="caution">
    <text evidence="2">The sequence shown here is derived from an EMBL/GenBank/DDBJ whole genome shotgun (WGS) entry which is preliminary data.</text>
</comment>
<evidence type="ECO:0000313" key="3">
    <source>
        <dbReference type="Proteomes" id="UP001165580"/>
    </source>
</evidence>
<sequence>MTVTAERPAAPVGSAAPVPVAGAPVRRGRNRIASKALNRVVAAVTAEALGVSASTVSVDLADSQGLLALTVSTPVRVVSLSRVEREPSSVIRSGGPILDRVAVAQDTIRTRVEQLTGSTIARVTVRVTGIDIRTEERVA</sequence>
<reference evidence="2" key="1">
    <citation type="submission" date="2022-08" db="EMBL/GenBank/DDBJ databases">
        <authorList>
            <person name="Deng Y."/>
            <person name="Han X.-F."/>
            <person name="Zhang Y.-Q."/>
        </authorList>
    </citation>
    <scope>NUCLEOTIDE SEQUENCE</scope>
    <source>
        <strain evidence="2">CPCC 205716</strain>
    </source>
</reference>
<keyword evidence="3" id="KW-1185">Reference proteome</keyword>
<feature type="compositionally biased region" description="Low complexity" evidence="1">
    <location>
        <begin position="7"/>
        <end position="21"/>
    </location>
</feature>
<name>A0ABT2GJI0_9MICO</name>
<organism evidence="2 3">
    <name type="scientific">Herbiconiux gentiana</name>
    <dbReference type="NCBI Taxonomy" id="2970912"/>
    <lineage>
        <taxon>Bacteria</taxon>
        <taxon>Bacillati</taxon>
        <taxon>Actinomycetota</taxon>
        <taxon>Actinomycetes</taxon>
        <taxon>Micrococcales</taxon>
        <taxon>Microbacteriaceae</taxon>
        <taxon>Herbiconiux</taxon>
    </lineage>
</organism>
<gene>
    <name evidence="2" type="ORF">NVV95_17690</name>
</gene>
<evidence type="ECO:0000313" key="2">
    <source>
        <dbReference type="EMBL" id="MCS5716383.1"/>
    </source>
</evidence>
<proteinExistence type="predicted"/>
<dbReference type="Proteomes" id="UP001165580">
    <property type="component" value="Unassembled WGS sequence"/>
</dbReference>
<evidence type="ECO:0000256" key="1">
    <source>
        <dbReference type="SAM" id="MobiDB-lite"/>
    </source>
</evidence>
<protein>
    <recommendedName>
        <fullName evidence="4">Asp23/Gls24 family envelope stress response protein</fullName>
    </recommendedName>
</protein>
<evidence type="ECO:0008006" key="4">
    <source>
        <dbReference type="Google" id="ProtNLM"/>
    </source>
</evidence>
<dbReference type="RefSeq" id="WP_259487896.1">
    <property type="nucleotide sequence ID" value="NZ_JANTEZ010000011.1"/>
</dbReference>